<keyword evidence="2" id="KW-1185">Reference proteome</keyword>
<sequence length="242" mass="26013">MASSKSSVHNFTRASLAAVSRSEAAFAINGVNFCMLLLTLIAAWIAFIDPLRGFVAPLTILLQRRMFGTVLQIGLIPVSVLVILFISNGVNATDVCGATDAGPEKTLCTDLVKGAKTWNEALANVVHTIMDEAKKSKPLIEGLPKHLPPTLLAISKDSIVKTCNEAYENVLDNLNKVLENLRTGDPMGSIDVELSATLDAFGDCTDGLNEFGVDDPSIDKARDVIQKYSSISLAITSTKRRH</sequence>
<protein>
    <submittedName>
        <fullName evidence="1">Uncharacterized protein</fullName>
    </submittedName>
</protein>
<gene>
    <name evidence="1" type="ORF">M9H77_10182</name>
</gene>
<name>A0ACC0C2W9_CATRO</name>
<proteinExistence type="predicted"/>
<dbReference type="EMBL" id="CM044702">
    <property type="protein sequence ID" value="KAI5679232.1"/>
    <property type="molecule type" value="Genomic_DNA"/>
</dbReference>
<evidence type="ECO:0000313" key="1">
    <source>
        <dbReference type="EMBL" id="KAI5679232.1"/>
    </source>
</evidence>
<dbReference type="Proteomes" id="UP001060085">
    <property type="component" value="Linkage Group LG02"/>
</dbReference>
<evidence type="ECO:0000313" key="2">
    <source>
        <dbReference type="Proteomes" id="UP001060085"/>
    </source>
</evidence>
<organism evidence="1 2">
    <name type="scientific">Catharanthus roseus</name>
    <name type="common">Madagascar periwinkle</name>
    <name type="synonym">Vinca rosea</name>
    <dbReference type="NCBI Taxonomy" id="4058"/>
    <lineage>
        <taxon>Eukaryota</taxon>
        <taxon>Viridiplantae</taxon>
        <taxon>Streptophyta</taxon>
        <taxon>Embryophyta</taxon>
        <taxon>Tracheophyta</taxon>
        <taxon>Spermatophyta</taxon>
        <taxon>Magnoliopsida</taxon>
        <taxon>eudicotyledons</taxon>
        <taxon>Gunneridae</taxon>
        <taxon>Pentapetalae</taxon>
        <taxon>asterids</taxon>
        <taxon>lamiids</taxon>
        <taxon>Gentianales</taxon>
        <taxon>Apocynaceae</taxon>
        <taxon>Rauvolfioideae</taxon>
        <taxon>Vinceae</taxon>
        <taxon>Catharanthinae</taxon>
        <taxon>Catharanthus</taxon>
    </lineage>
</organism>
<reference evidence="2" key="1">
    <citation type="journal article" date="2023" name="Nat. Plants">
        <title>Single-cell RNA sequencing provides a high-resolution roadmap for understanding the multicellular compartmentation of specialized metabolism.</title>
        <authorList>
            <person name="Sun S."/>
            <person name="Shen X."/>
            <person name="Li Y."/>
            <person name="Li Y."/>
            <person name="Wang S."/>
            <person name="Li R."/>
            <person name="Zhang H."/>
            <person name="Shen G."/>
            <person name="Guo B."/>
            <person name="Wei J."/>
            <person name="Xu J."/>
            <person name="St-Pierre B."/>
            <person name="Chen S."/>
            <person name="Sun C."/>
        </authorList>
    </citation>
    <scope>NUCLEOTIDE SEQUENCE [LARGE SCALE GENOMIC DNA]</scope>
</reference>
<comment type="caution">
    <text evidence="1">The sequence shown here is derived from an EMBL/GenBank/DDBJ whole genome shotgun (WGS) entry which is preliminary data.</text>
</comment>
<accession>A0ACC0C2W9</accession>